<gene>
    <name evidence="1" type="ordered locus">CLJU_c03380</name>
    <name evidence="2" type="ORF">WX45_02280</name>
</gene>
<proteinExistence type="predicted"/>
<dbReference type="SUPFAM" id="SSF50249">
    <property type="entry name" value="Nucleic acid-binding proteins"/>
    <property type="match status" value="1"/>
</dbReference>
<dbReference type="RefSeq" id="WP_013237020.1">
    <property type="nucleotide sequence ID" value="NC_014328.1"/>
</dbReference>
<dbReference type="InterPro" id="IPR012340">
    <property type="entry name" value="NA-bd_OB-fold"/>
</dbReference>
<name>D8GLM4_CLOLD</name>
<dbReference type="Proteomes" id="UP000077020">
    <property type="component" value="Unassembled WGS sequence"/>
</dbReference>
<evidence type="ECO:0000313" key="4">
    <source>
        <dbReference type="Proteomes" id="UP000077020"/>
    </source>
</evidence>
<evidence type="ECO:0000313" key="3">
    <source>
        <dbReference type="Proteomes" id="UP000001656"/>
    </source>
</evidence>
<dbReference type="HOGENOM" id="CLU_087553_0_0_9"/>
<dbReference type="STRING" id="748727.CLJU_c03380"/>
<keyword evidence="4" id="KW-1185">Reference proteome</keyword>
<evidence type="ECO:0000313" key="1">
    <source>
        <dbReference type="EMBL" id="ADK13420.1"/>
    </source>
</evidence>
<dbReference type="eggNOG" id="ENOG502Z8YX">
    <property type="taxonomic scope" value="Bacteria"/>
</dbReference>
<dbReference type="OrthoDB" id="9786575at2"/>
<dbReference type="Gene3D" id="2.40.50.140">
    <property type="entry name" value="Nucleic acid-binding proteins"/>
    <property type="match status" value="1"/>
</dbReference>
<dbReference type="AlphaFoldDB" id="D8GLM4"/>
<dbReference type="InterPro" id="IPR022595">
    <property type="entry name" value="Enc34_ssDNA-bd"/>
</dbReference>
<dbReference type="KEGG" id="clj:CLJU_c03380"/>
<reference evidence="1 3" key="2">
    <citation type="journal article" date="2010" name="Proc. Natl. Acad. Sci. U.S.A.">
        <title>Clostridium ljungdahlii represents a microbial production platform based on syngas.</title>
        <authorList>
            <person name="Kopke M."/>
            <person name="Held C."/>
            <person name="Hujer S."/>
            <person name="Liesegang H."/>
            <person name="Wiezer A."/>
            <person name="Wollherr A."/>
            <person name="Ehrenreich A."/>
            <person name="Liebl W."/>
            <person name="Gottschalk G."/>
            <person name="Durre P."/>
        </authorList>
    </citation>
    <scope>NUCLEOTIDE SEQUENCE [LARGE SCALE GENOMIC DNA]</scope>
    <source>
        <strain evidence="3">ATCC 55383 / DSM 13528 / PETC</strain>
        <strain evidence="1">DSM 13528</strain>
    </source>
</reference>
<dbReference type="EMBL" id="LITS01000002">
    <property type="protein sequence ID" value="OAA89039.1"/>
    <property type="molecule type" value="Genomic_DNA"/>
</dbReference>
<evidence type="ECO:0000313" key="2">
    <source>
        <dbReference type="EMBL" id="OAA89039.1"/>
    </source>
</evidence>
<organism evidence="1 3">
    <name type="scientific">Clostridium ljungdahlii (strain ATCC 55383 / DSM 13528 / PETC)</name>
    <dbReference type="NCBI Taxonomy" id="748727"/>
    <lineage>
        <taxon>Bacteria</taxon>
        <taxon>Bacillati</taxon>
        <taxon>Bacillota</taxon>
        <taxon>Clostridia</taxon>
        <taxon>Eubacteriales</taxon>
        <taxon>Clostridiaceae</taxon>
        <taxon>Clostridium</taxon>
    </lineage>
</organism>
<sequence>MINQNKTKVITGVNTRLSYFHGWEPVSINGSAEKYSVSVLIPKSDKETINAINAAIDAAIEEGISKFGGKKPNKAAIKLPLRDGDAERDDEAYKGHYFVNANSITAPQIVDKAVKPILDRNEVYSGCYARVSLNFYAFNSNGNKGVACGLGNIQKIKDGEPLGGRTNAADDFTTVEDDDFLA</sequence>
<dbReference type="Pfam" id="PF10991">
    <property type="entry name" value="Enc34_ssDNA-bd"/>
    <property type="match status" value="1"/>
</dbReference>
<dbReference type="Proteomes" id="UP000001656">
    <property type="component" value="Chromosome"/>
</dbReference>
<accession>D8GLM4</accession>
<reference evidence="2 4" key="3">
    <citation type="journal article" date="2016" name="Biotechnol. Bioeng.">
        <title>Traits of selected Clostridium strains for syngas fermentation to ethanol.</title>
        <authorList>
            <person name="Martin M.E."/>
            <person name="Richter H."/>
            <person name="Saha S."/>
            <person name="Angenent L.T."/>
        </authorList>
    </citation>
    <scope>NUCLEOTIDE SEQUENCE [LARGE SCALE GENOMIC DNA]</scope>
    <source>
        <strain evidence="2 4">PETC</strain>
    </source>
</reference>
<reference evidence="1" key="1">
    <citation type="submission" date="2009-07" db="EMBL/GenBank/DDBJ databases">
        <authorList>
            <person name="Koepke M."/>
            <person name="Hujer S."/>
            <person name="Held C."/>
            <person name="Wiezer A."/>
            <person name="Liesegang H."/>
            <person name="Ehrenreich A."/>
            <person name="Gottschalk G."/>
            <person name="Duerre P."/>
        </authorList>
    </citation>
    <scope>NUCLEOTIDE SEQUENCE</scope>
    <source>
        <strain evidence="1">DSM 13528</strain>
    </source>
</reference>
<dbReference type="PATRIC" id="fig|748727.19.peg.2007"/>
<protein>
    <submittedName>
        <fullName evidence="1">Phage-related protein</fullName>
    </submittedName>
</protein>
<dbReference type="EMBL" id="CP001666">
    <property type="protein sequence ID" value="ADK13420.1"/>
    <property type="molecule type" value="Genomic_DNA"/>
</dbReference>